<dbReference type="PANTHER" id="PTHR27005:SF283">
    <property type="entry name" value="OS02G0633066 PROTEIN"/>
    <property type="match status" value="1"/>
</dbReference>
<feature type="domain" description="EGF-like" evidence="24">
    <location>
        <begin position="948"/>
        <end position="991"/>
    </location>
</feature>
<dbReference type="Gene3D" id="2.10.25.10">
    <property type="entry name" value="Laminin"/>
    <property type="match status" value="5"/>
</dbReference>
<dbReference type="InterPro" id="IPR025287">
    <property type="entry name" value="WAK_GUB"/>
</dbReference>
<keyword evidence="26" id="KW-1185">Reference proteome</keyword>
<comment type="subcellular location">
    <subcellularLocation>
        <location evidence="1">Membrane</location>
        <topology evidence="1">Single-pass type I membrane protein</topology>
    </subcellularLocation>
</comment>
<feature type="chain" id="PRO_5044839190" evidence="22">
    <location>
        <begin position="29"/>
        <end position="2439"/>
    </location>
</feature>
<feature type="transmembrane region" description="Helical" evidence="21">
    <location>
        <begin position="999"/>
        <end position="1022"/>
    </location>
</feature>
<keyword evidence="9 20" id="KW-0547">Nucleotide-binding</keyword>
<dbReference type="Gene3D" id="1.10.510.10">
    <property type="entry name" value="Transferase(Phosphotransferase) domain 1"/>
    <property type="match status" value="4"/>
</dbReference>
<feature type="domain" description="Protein kinase" evidence="23">
    <location>
        <begin position="1419"/>
        <end position="1651"/>
    </location>
</feature>
<gene>
    <name evidence="25" type="ORF">ACJIZ3_022161</name>
</gene>
<evidence type="ECO:0000256" key="2">
    <source>
        <dbReference type="ARBA" id="ARBA00022527"/>
    </source>
</evidence>
<keyword evidence="6 21" id="KW-0812">Transmembrane</keyword>
<dbReference type="SMART" id="SM00179">
    <property type="entry name" value="EGF_CA"/>
    <property type="match status" value="3"/>
</dbReference>
<comment type="catalytic activity">
    <reaction evidence="16">
        <text>L-seryl-[protein] + ATP = O-phospho-L-seryl-[protein] + ADP + H(+)</text>
        <dbReference type="Rhea" id="RHEA:17989"/>
        <dbReference type="Rhea" id="RHEA-COMP:9863"/>
        <dbReference type="Rhea" id="RHEA-COMP:11604"/>
        <dbReference type="ChEBI" id="CHEBI:15378"/>
        <dbReference type="ChEBI" id="CHEBI:29999"/>
        <dbReference type="ChEBI" id="CHEBI:30616"/>
        <dbReference type="ChEBI" id="CHEBI:83421"/>
        <dbReference type="ChEBI" id="CHEBI:456216"/>
    </reaction>
</comment>
<dbReference type="Pfam" id="PF13947">
    <property type="entry name" value="GUB_WAK_bind"/>
    <property type="match status" value="2"/>
</dbReference>
<dbReference type="SUPFAM" id="SSF56112">
    <property type="entry name" value="Protein kinase-like (PK-like)"/>
    <property type="match status" value="4"/>
</dbReference>
<dbReference type="PANTHER" id="PTHR27005">
    <property type="entry name" value="WALL-ASSOCIATED RECEPTOR KINASE-LIKE 21"/>
    <property type="match status" value="1"/>
</dbReference>
<dbReference type="Pfam" id="PF07645">
    <property type="entry name" value="EGF_CA"/>
    <property type="match status" value="3"/>
</dbReference>
<keyword evidence="11 20" id="KW-0067">ATP-binding</keyword>
<dbReference type="SUPFAM" id="SSF57196">
    <property type="entry name" value="EGF/Laminin"/>
    <property type="match status" value="2"/>
</dbReference>
<feature type="transmembrane region" description="Helical" evidence="21">
    <location>
        <begin position="2019"/>
        <end position="2042"/>
    </location>
</feature>
<evidence type="ECO:0000259" key="23">
    <source>
        <dbReference type="PROSITE" id="PS50011"/>
    </source>
</evidence>
<dbReference type="GO" id="GO:0016020">
    <property type="term" value="C:membrane"/>
    <property type="evidence" value="ECO:0007669"/>
    <property type="project" value="UniProtKB-SubCell"/>
</dbReference>
<dbReference type="InterPro" id="IPR018097">
    <property type="entry name" value="EGF_Ca-bd_CS"/>
</dbReference>
<dbReference type="PROSITE" id="PS00010">
    <property type="entry name" value="ASX_HYDROXYL"/>
    <property type="match status" value="3"/>
</dbReference>
<keyword evidence="5" id="KW-0808">Transferase</keyword>
<feature type="domain" description="EGF-like" evidence="24">
    <location>
        <begin position="1968"/>
        <end position="2002"/>
    </location>
</feature>
<dbReference type="FunFam" id="3.30.200.20:FF:000043">
    <property type="entry name" value="Wall-associated receptor kinase 2"/>
    <property type="match status" value="3"/>
</dbReference>
<comment type="catalytic activity">
    <reaction evidence="17">
        <text>L-threonyl-[protein] + ATP = O-phospho-L-threonyl-[protein] + ADP + H(+)</text>
        <dbReference type="Rhea" id="RHEA:46608"/>
        <dbReference type="Rhea" id="RHEA-COMP:11060"/>
        <dbReference type="Rhea" id="RHEA-COMP:11605"/>
        <dbReference type="ChEBI" id="CHEBI:15378"/>
        <dbReference type="ChEBI" id="CHEBI:30013"/>
        <dbReference type="ChEBI" id="CHEBI:30616"/>
        <dbReference type="ChEBI" id="CHEBI:61977"/>
        <dbReference type="ChEBI" id="CHEBI:456216"/>
    </reaction>
</comment>
<dbReference type="InterPro" id="IPR008271">
    <property type="entry name" value="Ser/Thr_kinase_AS"/>
</dbReference>
<dbReference type="InterPro" id="IPR045274">
    <property type="entry name" value="WAK-like"/>
</dbReference>
<feature type="signal peptide" evidence="22">
    <location>
        <begin position="1"/>
        <end position="28"/>
    </location>
</feature>
<evidence type="ECO:0000256" key="10">
    <source>
        <dbReference type="ARBA" id="ARBA00022777"/>
    </source>
</evidence>
<comment type="caution">
    <text evidence="19">Lacks conserved residue(s) required for the propagation of feature annotation.</text>
</comment>
<dbReference type="PROSITE" id="PS01187">
    <property type="entry name" value="EGF_CA"/>
    <property type="match status" value="2"/>
</dbReference>
<feature type="binding site" evidence="20">
    <location>
        <position position="470"/>
    </location>
    <ligand>
        <name>ATP</name>
        <dbReference type="ChEBI" id="CHEBI:30616"/>
    </ligand>
</feature>
<evidence type="ECO:0000256" key="13">
    <source>
        <dbReference type="ARBA" id="ARBA00023136"/>
    </source>
</evidence>
<dbReference type="InterPro" id="IPR001245">
    <property type="entry name" value="Ser-Thr/Tyr_kinase_cat_dom"/>
</dbReference>
<reference evidence="25 26" key="1">
    <citation type="submission" date="2024-12" db="EMBL/GenBank/DDBJ databases">
        <title>The unique morphological basis and parallel evolutionary history of personate flowers in Penstemon.</title>
        <authorList>
            <person name="Depatie T.H."/>
            <person name="Wessinger C.A."/>
        </authorList>
    </citation>
    <scope>NUCLEOTIDE SEQUENCE [LARGE SCALE GENOMIC DNA]</scope>
    <source>
        <strain evidence="25">WTNN_2</strain>
        <tissue evidence="25">Leaf</tissue>
    </source>
</reference>
<comment type="caution">
    <text evidence="25">The sequence shown here is derived from an EMBL/GenBank/DDBJ whole genome shotgun (WGS) entry which is preliminary data.</text>
</comment>
<dbReference type="SUPFAM" id="SSF57184">
    <property type="entry name" value="Growth factor receptor domain"/>
    <property type="match status" value="1"/>
</dbReference>
<feature type="transmembrane region" description="Helical" evidence="21">
    <location>
        <begin position="372"/>
        <end position="394"/>
    </location>
</feature>
<feature type="transmembrane region" description="Helical" evidence="21">
    <location>
        <begin position="1659"/>
        <end position="1682"/>
    </location>
</feature>
<dbReference type="SMART" id="SM00181">
    <property type="entry name" value="EGF"/>
    <property type="match status" value="6"/>
</dbReference>
<evidence type="ECO:0000256" key="21">
    <source>
        <dbReference type="SAM" id="Phobius"/>
    </source>
</evidence>
<dbReference type="InterPro" id="IPR009030">
    <property type="entry name" value="Growth_fac_rcpt_cys_sf"/>
</dbReference>
<dbReference type="CDD" id="cd00054">
    <property type="entry name" value="EGF_CA"/>
    <property type="match status" value="4"/>
</dbReference>
<keyword evidence="4" id="KW-0597">Phosphoprotein</keyword>
<evidence type="ECO:0000256" key="12">
    <source>
        <dbReference type="ARBA" id="ARBA00022989"/>
    </source>
</evidence>
<evidence type="ECO:0000256" key="8">
    <source>
        <dbReference type="ARBA" id="ARBA00022737"/>
    </source>
</evidence>
<evidence type="ECO:0000256" key="3">
    <source>
        <dbReference type="ARBA" id="ARBA00022536"/>
    </source>
</evidence>
<evidence type="ECO:0000256" key="1">
    <source>
        <dbReference type="ARBA" id="ARBA00004479"/>
    </source>
</evidence>
<dbReference type="GO" id="GO:0004674">
    <property type="term" value="F:protein serine/threonine kinase activity"/>
    <property type="evidence" value="ECO:0007669"/>
    <property type="project" value="UniProtKB-KW"/>
</dbReference>
<keyword evidence="10" id="KW-0418">Kinase</keyword>
<organism evidence="25 26">
    <name type="scientific">Penstemon smallii</name>
    <dbReference type="NCBI Taxonomy" id="265156"/>
    <lineage>
        <taxon>Eukaryota</taxon>
        <taxon>Viridiplantae</taxon>
        <taxon>Streptophyta</taxon>
        <taxon>Embryophyta</taxon>
        <taxon>Tracheophyta</taxon>
        <taxon>Spermatophyta</taxon>
        <taxon>Magnoliopsida</taxon>
        <taxon>eudicotyledons</taxon>
        <taxon>Gunneridae</taxon>
        <taxon>Pentapetalae</taxon>
        <taxon>asterids</taxon>
        <taxon>lamiids</taxon>
        <taxon>Lamiales</taxon>
        <taxon>Plantaginaceae</taxon>
        <taxon>Cheloneae</taxon>
        <taxon>Penstemon</taxon>
    </lineage>
</organism>
<dbReference type="GO" id="GO:0005524">
    <property type="term" value="F:ATP binding"/>
    <property type="evidence" value="ECO:0007669"/>
    <property type="project" value="UniProtKB-UniRule"/>
</dbReference>
<proteinExistence type="predicted"/>
<dbReference type="Proteomes" id="UP001634393">
    <property type="component" value="Unassembled WGS sequence"/>
</dbReference>
<dbReference type="PROSITE" id="PS00108">
    <property type="entry name" value="PROTEIN_KINASE_ST"/>
    <property type="match status" value="4"/>
</dbReference>
<dbReference type="FunFam" id="2.10.25.10:FF:000038">
    <property type="entry name" value="Fibrillin 2"/>
    <property type="match status" value="3"/>
</dbReference>
<keyword evidence="15" id="KW-0325">Glycoprotein</keyword>
<dbReference type="PROSITE" id="PS50026">
    <property type="entry name" value="EGF_3"/>
    <property type="match status" value="3"/>
</dbReference>
<dbReference type="InterPro" id="IPR000742">
    <property type="entry name" value="EGF"/>
</dbReference>
<dbReference type="InterPro" id="IPR001881">
    <property type="entry name" value="EGF-like_Ca-bd_dom"/>
</dbReference>
<dbReference type="CDD" id="cd14066">
    <property type="entry name" value="STKc_IRAK"/>
    <property type="match status" value="3"/>
</dbReference>
<evidence type="ECO:0000256" key="17">
    <source>
        <dbReference type="ARBA" id="ARBA00047951"/>
    </source>
</evidence>
<evidence type="ECO:0000256" key="16">
    <source>
        <dbReference type="ARBA" id="ARBA00047558"/>
    </source>
</evidence>
<feature type="binding site" evidence="20">
    <location>
        <position position="1448"/>
    </location>
    <ligand>
        <name>ATP</name>
        <dbReference type="ChEBI" id="CHEBI:30616"/>
    </ligand>
</feature>
<feature type="domain" description="Protein kinase" evidence="23">
    <location>
        <begin position="2094"/>
        <end position="2376"/>
    </location>
</feature>
<evidence type="ECO:0000256" key="4">
    <source>
        <dbReference type="ARBA" id="ARBA00022553"/>
    </source>
</evidence>
<accession>A0ABD3SPD8</accession>
<keyword evidence="3 19" id="KW-0245">EGF-like domain</keyword>
<dbReference type="InterPro" id="IPR000719">
    <property type="entry name" value="Prot_kinase_dom"/>
</dbReference>
<sequence>MQKNYSMLHKSAFVLIVIILSHLSLTIANHSPPLSSSSPATTAAARKTFTQAANTAKPGCQTTCGNLIVPYPFGVGINSNCSINPEFDINCTDSKPFTTTRQSYEIVDISETQLRIKNRVAARCYNSTGNVTRQNAILINFTGSPYSFSDSNRFTVVGCDDLAVILGSSGRNFTSGCLSLCSQRTDLIDGFCTGIGCCQTQIPNGVKTFSSALGSLRNHTGVYDFDPCGYAFLGDQDMFRFRTSDFADLNFQNRTVEDVPVVADWAIGNETCDRVVGSADYACRENSGCVDSNTGLGGYRCNCTEGYEGNPYLSPGCTDINECANNPCDDHGVCTNTPGSYSCSCQDGYNGDGTRDGLGCVAENSEFPVIKFTVGFSVGLLSMFIAITWIYFGIKKRKLEKMREKFFQQNGGLLLKQQISSSNDSAKIFSAEELQKATNNYSEDRVLGRGGYGTVYKGTLPDQRIVAIKKSKVMDQSQIEPFINEVIILTQINHRNVVKLLGCCLDSEVPLLVYELISNGTLFHHIHNSGEASWFSWKDRLRIAAESAGALAYLHSAASMPIIHRDVKSSNILLDDSYTSKISDFGASRFVPLDQAQVTTLVQGTLGYLDPEYFHTSQLTEKSDVYSFGVVIAELMTGKMPLSLEKSEEERNLATYFVTSLKENRLFQIIEPRILREGSLEQLQGVGVLVKRCLNLRGEKRPTMKEVASELEGWRKFSKHPWIEQEKHEESEALLGEQSDLYEINIDTEFSTGVFSVQDSLNGQIISPNPRVLPELCGPVYSPVLRSGYKSDVCSHINPISSSSTSCSVQGCLDNFLKPSSSIATSFIVGLSPPCNFKHLFTSSPTTRIFDSLRNHTRVWSFDPCSYSFLGDTAEFEFNGASDLSDPNFPERVRTSVDIVLDWAIGNLTCAEVQSLDDYACKTGFEGYRCRCNNGYQGNPYLHPGCIYIDECVDPSNNNCENICTNTPGSFICSCPNGYSGVGIKAGKGCIAPNSHFPILNVSLGVGFGFLALIILMTLLFFSHNKRKIIKLREKFFQQNGGLLLKQQISSSETPMDSTKIFTAEELEKATDNYSEDRIIGSGGYGTVYKGILHDKRIVAIKKSKVMDESQVEQFINEVIILTQVNHRNVVKLLGCCLESAVPLLVYEYVSNGMLLQHIQNRGALTWLSLDNRLRIAAESAGALSYLHSAASKPVIHRDVKSANILLDGNYTAKIADFGASRLISLDQAEVTTMVQGTLGYLDPEYFHTSQLTEKSDVYSFRVVLAELMTGKKPIDMDRSQEDRNLTTYFKIYMQENRLFEILEPRVVREGSLEQLQAIGELVKRCLHMNGVDRPTMKEVAMELEGLRKFTKHPWETQQPVREESVGLMNDNESVDLYMAPIMSGDLYTVPISTGDFSGQYSLNSEPTPMIFPRATNKYSNDRILGRGGYGTVYKGILHDHQVVAIKKLRIMDYNQMEQFINEVIILTQVNHRNVVKLSGRCLETEVHMLVYEYAVGTLAYLHSAVGMTIIHRDVKSSNILLYEYYTAKILDFRASRLVPIDQTQISTLSDVYSFGVVVLAELMKGKKPLANLNTEEEKILATYFVMSLKENRLFQIIDPLVLREGSLEQISSIAELVKRCPRLHGEERPTMKEVAMELEGLRKFSTHPWTEQGVGEEVIGLIIIMTPIFILFGLILSAFAATNNSTTTMESDTHNILKDGATITKPGCPSKCGNLTVPYPFGIGSGCAIGELFEVNCSTASDPPKAFQGNIELYDISDNQVRISSVVARQCYDRTGSVVRKIDASTSLSGPFSYSNLNKFTIVGCDDLAVMAGTIGRRTFAVGCVSLCVKAEDVIPGRCSGIGCSQTSVPNGFKYYTTGVNSLRNHTLVSSFDPCSYAFLGDTTKFEFRGASDLSDPNFPERVRASVPIVLDWVIGNLTCGEVRSSENYACKSNSYCVDSDTGFKGYRCRCNNGYKGNPYLDPGCTDINECADPNTNNCENTCTNTPGSFSCSCPHGYSGDAIKGGKGCIAPNSHFPVLNVSLGVGFGFLALIILMTLLFFSHNKRKIIKLREKFFQQNGGLLLKQQISSSEVPTDSTKIFTAEELENATDNYAEDRIIGRGGYGTVYKGILPDKHIVAIKKSKVMDESQVEQFINEVIILTQVNHRNVVKLLGCCLESEVPLLVYEYVSNGTLLQHIQNRGSLTWLSLDNRLRIAAESAGALSYLHSAASKPVIHRDVKSANILLDQNYTAKIADFGASRLISLDQTEVTTMVQGTLGYLDPEYFHSSQLTEKSDVYSFGVVLAELMTGKKPIDMERSQEERNLTTYFKMYLKENRLFEILEPRVVREGSLEQLQAIGELVIRCLHMNGEDRPTMKEVAMELEGFRKFTKHPWSTQQPVLEESVGLMNDNESVDLYTAPVTSGDLYTVPISAGDFSEQYSLNSEPSQMIFPGVNTPR</sequence>
<evidence type="ECO:0000256" key="5">
    <source>
        <dbReference type="ARBA" id="ARBA00022679"/>
    </source>
</evidence>
<protein>
    <submittedName>
        <fullName evidence="25">Uncharacterized protein</fullName>
    </submittedName>
</protein>
<evidence type="ECO:0000256" key="9">
    <source>
        <dbReference type="ARBA" id="ARBA00022741"/>
    </source>
</evidence>
<keyword evidence="12 21" id="KW-1133">Transmembrane helix</keyword>
<evidence type="ECO:0000256" key="18">
    <source>
        <dbReference type="ARBA" id="ARBA00058961"/>
    </source>
</evidence>
<evidence type="ECO:0000256" key="20">
    <source>
        <dbReference type="PROSITE-ProRule" id="PRU10141"/>
    </source>
</evidence>
<keyword evidence="13 21" id="KW-0472">Membrane</keyword>
<dbReference type="Gene3D" id="3.30.200.20">
    <property type="entry name" value="Phosphorylase Kinase, domain 1"/>
    <property type="match status" value="4"/>
</dbReference>
<evidence type="ECO:0000256" key="15">
    <source>
        <dbReference type="ARBA" id="ARBA00023180"/>
    </source>
</evidence>
<keyword evidence="2" id="KW-0723">Serine/threonine-protein kinase</keyword>
<dbReference type="InterPro" id="IPR017441">
    <property type="entry name" value="Protein_kinase_ATP_BS"/>
</dbReference>
<dbReference type="PROSITE" id="PS50011">
    <property type="entry name" value="PROTEIN_KINASE_DOM"/>
    <property type="match status" value="4"/>
</dbReference>
<feature type="domain" description="Protein kinase" evidence="23">
    <location>
        <begin position="1074"/>
        <end position="1356"/>
    </location>
</feature>
<evidence type="ECO:0000256" key="7">
    <source>
        <dbReference type="ARBA" id="ARBA00022729"/>
    </source>
</evidence>
<evidence type="ECO:0000256" key="11">
    <source>
        <dbReference type="ARBA" id="ARBA00022840"/>
    </source>
</evidence>
<evidence type="ECO:0000256" key="6">
    <source>
        <dbReference type="ARBA" id="ARBA00022692"/>
    </source>
</evidence>
<feature type="binding site" evidence="20">
    <location>
        <position position="1103"/>
    </location>
    <ligand>
        <name>ATP</name>
        <dbReference type="ChEBI" id="CHEBI:30616"/>
    </ligand>
</feature>
<evidence type="ECO:0000313" key="26">
    <source>
        <dbReference type="Proteomes" id="UP001634393"/>
    </source>
</evidence>
<feature type="domain" description="Protein kinase" evidence="23">
    <location>
        <begin position="441"/>
        <end position="723"/>
    </location>
</feature>
<dbReference type="EMBL" id="JBJXBP010000006">
    <property type="protein sequence ID" value="KAL3826132.1"/>
    <property type="molecule type" value="Genomic_DNA"/>
</dbReference>
<evidence type="ECO:0000256" key="19">
    <source>
        <dbReference type="PROSITE-ProRule" id="PRU00076"/>
    </source>
</evidence>
<keyword evidence="8" id="KW-0677">Repeat</keyword>
<dbReference type="InterPro" id="IPR049883">
    <property type="entry name" value="NOTCH1_EGF-like"/>
</dbReference>
<keyword evidence="7 22" id="KW-0732">Signal</keyword>
<feature type="domain" description="EGF-like" evidence="24">
    <location>
        <begin position="319"/>
        <end position="355"/>
    </location>
</feature>
<dbReference type="PROSITE" id="PS00107">
    <property type="entry name" value="PROTEIN_KINASE_ATP"/>
    <property type="match status" value="4"/>
</dbReference>
<dbReference type="InterPro" id="IPR000152">
    <property type="entry name" value="EGF-type_Asp/Asn_hydroxyl_site"/>
</dbReference>
<feature type="binding site" evidence="20">
    <location>
        <position position="2123"/>
    </location>
    <ligand>
        <name>ATP</name>
        <dbReference type="ChEBI" id="CHEBI:30616"/>
    </ligand>
</feature>
<evidence type="ECO:0000256" key="14">
    <source>
        <dbReference type="ARBA" id="ARBA00023157"/>
    </source>
</evidence>
<dbReference type="InterPro" id="IPR011009">
    <property type="entry name" value="Kinase-like_dom_sf"/>
</dbReference>
<keyword evidence="14" id="KW-1015">Disulfide bond</keyword>
<evidence type="ECO:0000256" key="22">
    <source>
        <dbReference type="SAM" id="SignalP"/>
    </source>
</evidence>
<evidence type="ECO:0000313" key="25">
    <source>
        <dbReference type="EMBL" id="KAL3826132.1"/>
    </source>
</evidence>
<dbReference type="Pfam" id="PF00069">
    <property type="entry name" value="Pkinase"/>
    <property type="match status" value="4"/>
</dbReference>
<dbReference type="FunFam" id="1.10.510.10:FF:000084">
    <property type="entry name" value="Wall-associated receptor kinase 2"/>
    <property type="match status" value="3"/>
</dbReference>
<name>A0ABD3SPD8_9LAMI</name>
<dbReference type="SMART" id="SM00220">
    <property type="entry name" value="S_TKc"/>
    <property type="match status" value="4"/>
</dbReference>
<evidence type="ECO:0000259" key="24">
    <source>
        <dbReference type="PROSITE" id="PS50026"/>
    </source>
</evidence>
<dbReference type="Pfam" id="PF07714">
    <property type="entry name" value="PK_Tyr_Ser-Thr"/>
    <property type="match status" value="1"/>
</dbReference>
<comment type="function">
    <text evidence="18">Serine/threonine-protein kinase that may function as a signaling receptor of extracellular matrix component. Binding to pectin may have significance in the control of cell expansion, morphogenesis and development.</text>
</comment>